<dbReference type="SMART" id="SM00921">
    <property type="entry name" value="MHC_II_beta"/>
    <property type="match status" value="1"/>
</dbReference>
<evidence type="ECO:0000256" key="8">
    <source>
        <dbReference type="ARBA" id="ARBA00023180"/>
    </source>
</evidence>
<evidence type="ECO:0000256" key="6">
    <source>
        <dbReference type="ARBA" id="ARBA00023136"/>
    </source>
</evidence>
<dbReference type="GO" id="GO:0002504">
    <property type="term" value="P:antigen processing and presentation of peptide or polysaccharide antigen via MHC class II"/>
    <property type="evidence" value="ECO:0007669"/>
    <property type="project" value="UniProtKB-KW"/>
</dbReference>
<feature type="domain" description="MHC class II beta chain N-terminal" evidence="10">
    <location>
        <begin position="55"/>
        <end position="129"/>
    </location>
</feature>
<keyword evidence="4" id="KW-1133">Transmembrane helix</keyword>
<dbReference type="InterPro" id="IPR050160">
    <property type="entry name" value="MHC/Immunoglobulin"/>
</dbReference>
<dbReference type="STRING" id="8840.ENSAPLP00000027970"/>
<keyword evidence="8" id="KW-0325">Glycoprotein</keyword>
<dbReference type="OMA" id="VCECHYL"/>
<sequence length="146" mass="16732">FLLLLPFLLPGGEGSSPKPLLLCCLDHGASPPREGFRDPLTCPAHTGFFQQMMVCECHYLNGTEQVRFLDRRIYNGQQNAHFDSDVGHFVADTELGKPDADYWNNQPEVLEGRRAAVDTFCRYNYKPLDRYILHRRGAWTQARGCW</sequence>
<dbReference type="InterPro" id="IPR000353">
    <property type="entry name" value="MHC_II_b_N"/>
</dbReference>
<reference evidence="12" key="1">
    <citation type="submission" date="2017-10" db="EMBL/GenBank/DDBJ databases">
        <title>A new Pekin duck reference genome.</title>
        <authorList>
            <person name="Hou Z.-C."/>
            <person name="Zhou Z.-K."/>
            <person name="Zhu F."/>
            <person name="Hou S.-S."/>
        </authorList>
    </citation>
    <scope>NUCLEOTIDE SEQUENCE [LARGE SCALE GENOMIC DNA]</scope>
</reference>
<dbReference type="SUPFAM" id="SSF54452">
    <property type="entry name" value="MHC antigen-recognition domain"/>
    <property type="match status" value="1"/>
</dbReference>
<keyword evidence="2" id="KW-0812">Transmembrane</keyword>
<reference evidence="11" key="2">
    <citation type="submission" date="2025-08" db="UniProtKB">
        <authorList>
            <consortium name="Ensembl"/>
        </authorList>
    </citation>
    <scope>IDENTIFICATION</scope>
</reference>
<accession>A0A493TQW2</accession>
<dbReference type="InterPro" id="IPR014745">
    <property type="entry name" value="MHC_II_a/b_N"/>
</dbReference>
<evidence type="ECO:0000256" key="7">
    <source>
        <dbReference type="ARBA" id="ARBA00023157"/>
    </source>
</evidence>
<reference evidence="11" key="3">
    <citation type="submission" date="2025-09" db="UniProtKB">
        <authorList>
            <consortium name="Ensembl"/>
        </authorList>
    </citation>
    <scope>IDENTIFICATION</scope>
</reference>
<proteinExistence type="predicted"/>
<evidence type="ECO:0000313" key="11">
    <source>
        <dbReference type="Ensembl" id="ENSAPLP00000027970.1"/>
    </source>
</evidence>
<dbReference type="GO" id="GO:0002250">
    <property type="term" value="P:adaptive immune response"/>
    <property type="evidence" value="ECO:0007669"/>
    <property type="project" value="UniProtKB-KW"/>
</dbReference>
<comment type="subcellular location">
    <subcellularLocation>
        <location evidence="1">Membrane</location>
        <topology evidence="1">Single-pass type I membrane protein</topology>
    </subcellularLocation>
</comment>
<dbReference type="PANTHER" id="PTHR19944:SF99">
    <property type="entry name" value="HLA CLASS II HISTOCOMPATIBILITY ANTIGEN, DRB1 BETA CHAIN"/>
    <property type="match status" value="1"/>
</dbReference>
<protein>
    <recommendedName>
        <fullName evidence="10">MHC class II beta chain N-terminal domain-containing protein</fullName>
    </recommendedName>
</protein>
<dbReference type="AlphaFoldDB" id="A0A493TQW2"/>
<dbReference type="Ensembl" id="ENSAPLT00000034768.1">
    <property type="protein sequence ID" value="ENSAPLP00000027970.1"/>
    <property type="gene ID" value="ENSAPLG00000027359.1"/>
</dbReference>
<dbReference type="GeneTree" id="ENSGT00940000154993"/>
<keyword evidence="5" id="KW-1064">Adaptive immunity</keyword>
<dbReference type="Proteomes" id="UP000016666">
    <property type="component" value="Unassembled WGS sequence"/>
</dbReference>
<evidence type="ECO:0000259" key="10">
    <source>
        <dbReference type="SMART" id="SM00921"/>
    </source>
</evidence>
<name>A0A493TQW2_ANAPP</name>
<dbReference type="Pfam" id="PF00969">
    <property type="entry name" value="MHC_II_beta"/>
    <property type="match status" value="1"/>
</dbReference>
<keyword evidence="12" id="KW-1185">Reference proteome</keyword>
<dbReference type="GO" id="GO:0042613">
    <property type="term" value="C:MHC class II protein complex"/>
    <property type="evidence" value="ECO:0007669"/>
    <property type="project" value="UniProtKB-KW"/>
</dbReference>
<keyword evidence="6" id="KW-0472">Membrane</keyword>
<dbReference type="Gene3D" id="3.10.320.10">
    <property type="entry name" value="Class II Histocompatibility Antigen, M Beta Chain, Chain B, domain 1"/>
    <property type="match status" value="1"/>
</dbReference>
<dbReference type="FunFam" id="3.10.320.10:FF:000001">
    <property type="entry name" value="HLA class II histocompatibility antigen, DRB1-1 beta chain"/>
    <property type="match status" value="1"/>
</dbReference>
<evidence type="ECO:0000256" key="3">
    <source>
        <dbReference type="ARBA" id="ARBA00022859"/>
    </source>
</evidence>
<evidence type="ECO:0000256" key="2">
    <source>
        <dbReference type="ARBA" id="ARBA00022692"/>
    </source>
</evidence>
<evidence type="ECO:0000256" key="9">
    <source>
        <dbReference type="ARBA" id="ARBA00023182"/>
    </source>
</evidence>
<organism evidence="11 12">
    <name type="scientific">Anas platyrhynchos platyrhynchos</name>
    <name type="common">Northern mallard</name>
    <dbReference type="NCBI Taxonomy" id="8840"/>
    <lineage>
        <taxon>Eukaryota</taxon>
        <taxon>Metazoa</taxon>
        <taxon>Chordata</taxon>
        <taxon>Craniata</taxon>
        <taxon>Vertebrata</taxon>
        <taxon>Euteleostomi</taxon>
        <taxon>Archelosauria</taxon>
        <taxon>Archosauria</taxon>
        <taxon>Dinosauria</taxon>
        <taxon>Saurischia</taxon>
        <taxon>Theropoda</taxon>
        <taxon>Coelurosauria</taxon>
        <taxon>Aves</taxon>
        <taxon>Neognathae</taxon>
        <taxon>Galloanserae</taxon>
        <taxon>Anseriformes</taxon>
        <taxon>Anatidae</taxon>
        <taxon>Anatinae</taxon>
        <taxon>Anas</taxon>
    </lineage>
</organism>
<evidence type="ECO:0000256" key="1">
    <source>
        <dbReference type="ARBA" id="ARBA00004479"/>
    </source>
</evidence>
<dbReference type="PANTHER" id="PTHR19944">
    <property type="entry name" value="MHC CLASS II-RELATED"/>
    <property type="match status" value="1"/>
</dbReference>
<evidence type="ECO:0000256" key="5">
    <source>
        <dbReference type="ARBA" id="ARBA00023130"/>
    </source>
</evidence>
<keyword evidence="9" id="KW-0491">MHC II</keyword>
<evidence type="ECO:0000256" key="4">
    <source>
        <dbReference type="ARBA" id="ARBA00022989"/>
    </source>
</evidence>
<dbReference type="InterPro" id="IPR011162">
    <property type="entry name" value="MHC_I/II-like_Ag-recog"/>
</dbReference>
<evidence type="ECO:0000313" key="12">
    <source>
        <dbReference type="Proteomes" id="UP000016666"/>
    </source>
</evidence>
<keyword evidence="7" id="KW-1015">Disulfide bond</keyword>
<keyword evidence="3" id="KW-0391">Immunity</keyword>